<evidence type="ECO:0008006" key="3">
    <source>
        <dbReference type="Google" id="ProtNLM"/>
    </source>
</evidence>
<dbReference type="InterPro" id="IPR036629">
    <property type="entry name" value="YjbJ_sf"/>
</dbReference>
<organism evidence="1 2">
    <name type="scientific">Paraburkholderia sediminicola</name>
    <dbReference type="NCBI Taxonomy" id="458836"/>
    <lineage>
        <taxon>Bacteria</taxon>
        <taxon>Pseudomonadati</taxon>
        <taxon>Pseudomonadota</taxon>
        <taxon>Betaproteobacteria</taxon>
        <taxon>Burkholderiales</taxon>
        <taxon>Burkholderiaceae</taxon>
        <taxon>Paraburkholderia</taxon>
    </lineage>
</organism>
<dbReference type="EMBL" id="CADIKC010000018">
    <property type="protein sequence ID" value="CAB3744401.1"/>
    <property type="molecule type" value="Genomic_DNA"/>
</dbReference>
<sequence>MMNKDQMQGWIREMTGKLRAGLGKIIGNRTVTWKGRVEQVIGKTQVSYGNAKARLRKRS</sequence>
<proteinExistence type="predicted"/>
<accession>A0A6J5CV57</accession>
<name>A0A6J5CV57_9BURK</name>
<dbReference type="AlphaFoldDB" id="A0A6J5CV57"/>
<gene>
    <name evidence="1" type="ORF">LMG24238_07256</name>
</gene>
<dbReference type="Proteomes" id="UP000494255">
    <property type="component" value="Unassembled WGS sequence"/>
</dbReference>
<reference evidence="1 2" key="1">
    <citation type="submission" date="2020-04" db="EMBL/GenBank/DDBJ databases">
        <authorList>
            <person name="De Canck E."/>
        </authorList>
    </citation>
    <scope>NUCLEOTIDE SEQUENCE [LARGE SCALE GENOMIC DNA]</scope>
    <source>
        <strain evidence="1 2">LMG 24238</strain>
    </source>
</reference>
<dbReference type="RefSeq" id="WP_175054646.1">
    <property type="nucleotide sequence ID" value="NZ_CADIKC010000018.1"/>
</dbReference>
<dbReference type="SUPFAM" id="SSF69047">
    <property type="entry name" value="Hypothetical protein YjbJ"/>
    <property type="match status" value="1"/>
</dbReference>
<protein>
    <recommendedName>
        <fullName evidence="3">CsbD-like domain-containing protein</fullName>
    </recommendedName>
</protein>
<evidence type="ECO:0000313" key="1">
    <source>
        <dbReference type="EMBL" id="CAB3744401.1"/>
    </source>
</evidence>
<evidence type="ECO:0000313" key="2">
    <source>
        <dbReference type="Proteomes" id="UP000494255"/>
    </source>
</evidence>
<dbReference type="GeneID" id="97045802"/>
<keyword evidence="2" id="KW-1185">Reference proteome</keyword>
<dbReference type="Gene3D" id="1.10.1470.10">
    <property type="entry name" value="YjbJ"/>
    <property type="match status" value="1"/>
</dbReference>